<dbReference type="InterPro" id="IPR006680">
    <property type="entry name" value="Amidohydro-rel"/>
</dbReference>
<dbReference type="RefSeq" id="WP_103052966.1">
    <property type="nucleotide sequence ID" value="NZ_POWF01000010.1"/>
</dbReference>
<dbReference type="SUPFAM" id="SSF51556">
    <property type="entry name" value="Metallo-dependent hydrolases"/>
    <property type="match status" value="1"/>
</dbReference>
<gene>
    <name evidence="3" type="ORF">C1T31_13100</name>
</gene>
<evidence type="ECO:0000256" key="1">
    <source>
        <dbReference type="SAM" id="SignalP"/>
    </source>
</evidence>
<dbReference type="InterPro" id="IPR011059">
    <property type="entry name" value="Metal-dep_hydrolase_composite"/>
</dbReference>
<reference evidence="3 4" key="1">
    <citation type="submission" date="2018-01" db="EMBL/GenBank/DDBJ databases">
        <title>The draft genome of Hanstruepera neustonica JCM19743.</title>
        <authorList>
            <person name="He R.-H."/>
            <person name="Du Z.-J."/>
        </authorList>
    </citation>
    <scope>NUCLEOTIDE SEQUENCE [LARGE SCALE GENOMIC DNA]</scope>
    <source>
        <strain evidence="3 4">JCM19743</strain>
    </source>
</reference>
<evidence type="ECO:0000313" key="4">
    <source>
        <dbReference type="Proteomes" id="UP000236641"/>
    </source>
</evidence>
<feature type="domain" description="Amidohydrolase-related" evidence="2">
    <location>
        <begin position="316"/>
        <end position="396"/>
    </location>
</feature>
<dbReference type="InterPro" id="IPR051781">
    <property type="entry name" value="Metallo-dep_Hydrolase"/>
</dbReference>
<comment type="caution">
    <text evidence="3">The sequence shown here is derived from an EMBL/GenBank/DDBJ whole genome shotgun (WGS) entry which is preliminary data.</text>
</comment>
<evidence type="ECO:0000313" key="3">
    <source>
        <dbReference type="EMBL" id="PNQ72255.1"/>
    </source>
</evidence>
<dbReference type="PANTHER" id="PTHR43135">
    <property type="entry name" value="ALPHA-D-RIBOSE 1-METHYLPHOSPHONATE 5-TRIPHOSPHATE DIPHOSPHATASE"/>
    <property type="match status" value="1"/>
</dbReference>
<keyword evidence="4" id="KW-1185">Reference proteome</keyword>
<dbReference type="GO" id="GO:0016810">
    <property type="term" value="F:hydrolase activity, acting on carbon-nitrogen (but not peptide) bonds"/>
    <property type="evidence" value="ECO:0007669"/>
    <property type="project" value="InterPro"/>
</dbReference>
<dbReference type="EMBL" id="POWF01000010">
    <property type="protein sequence ID" value="PNQ72255.1"/>
    <property type="molecule type" value="Genomic_DNA"/>
</dbReference>
<dbReference type="Proteomes" id="UP000236641">
    <property type="component" value="Unassembled WGS sequence"/>
</dbReference>
<sequence>MNVTKLYTIIACFLVTSIIQAQQAPAPKQKKAVAIVGATAHIGNGQVIENSIIIFNNGKLETVADMTTIRINTTEMETINAQGKHVYPGFIAPNSTLGLVEIDAVRATQDNDEIGQMNPNIRSIIAYNAESKIVESVRPNGVLMGQITPQGGRISGTSSIVQFDAWNWEDATVKVDDGVHINWPSPYSRGRWWLGEPNVLKPNDNYHDQVTELSDFFAASKAYLGGKKQDKNLLYEGLSGVFKGNQKVFVHVNDEKGITDAVEFAKKMKLDMVIVGGYDAYKVGALLKQNNIPVILNGVHSRPNSDDDDYDLPYKAAKLLVDQGVLVGLQSESRNERINTRNIPFYAGTCVAYGLDKEEALKLLTSNTAKILGIDDFCGTLEVGKDATLFISEGDALDMRTNILTSAFVQGREISLETHQTELAKRYSDKY</sequence>
<dbReference type="SUPFAM" id="SSF51338">
    <property type="entry name" value="Composite domain of metallo-dependent hydrolases"/>
    <property type="match status" value="1"/>
</dbReference>
<dbReference type="Pfam" id="PF01979">
    <property type="entry name" value="Amidohydro_1"/>
    <property type="match status" value="1"/>
</dbReference>
<keyword evidence="3" id="KW-0378">Hydrolase</keyword>
<accession>A0A2K1DW48</accession>
<protein>
    <submittedName>
        <fullName evidence="3">Amidohydrolase</fullName>
    </submittedName>
</protein>
<organism evidence="3 4">
    <name type="scientific">Hanstruepera neustonica</name>
    <dbReference type="NCBI Taxonomy" id="1445657"/>
    <lineage>
        <taxon>Bacteria</taxon>
        <taxon>Pseudomonadati</taxon>
        <taxon>Bacteroidota</taxon>
        <taxon>Flavobacteriia</taxon>
        <taxon>Flavobacteriales</taxon>
        <taxon>Flavobacteriaceae</taxon>
        <taxon>Hanstruepera</taxon>
    </lineage>
</organism>
<proteinExistence type="predicted"/>
<dbReference type="InterPro" id="IPR032466">
    <property type="entry name" value="Metal_Hydrolase"/>
</dbReference>
<keyword evidence="1" id="KW-0732">Signal</keyword>
<dbReference type="AlphaFoldDB" id="A0A2K1DW48"/>
<evidence type="ECO:0000259" key="2">
    <source>
        <dbReference type="Pfam" id="PF01979"/>
    </source>
</evidence>
<dbReference type="PANTHER" id="PTHR43135:SF3">
    <property type="entry name" value="ALPHA-D-RIBOSE 1-METHYLPHOSPHONATE 5-TRIPHOSPHATE DIPHOSPHATASE"/>
    <property type="match status" value="1"/>
</dbReference>
<dbReference type="Gene3D" id="3.20.20.140">
    <property type="entry name" value="Metal-dependent hydrolases"/>
    <property type="match status" value="1"/>
</dbReference>
<dbReference type="OrthoDB" id="783596at2"/>
<feature type="chain" id="PRO_5014363028" evidence="1">
    <location>
        <begin position="22"/>
        <end position="431"/>
    </location>
</feature>
<name>A0A2K1DW48_9FLAO</name>
<feature type="signal peptide" evidence="1">
    <location>
        <begin position="1"/>
        <end position="21"/>
    </location>
</feature>